<comment type="caution">
    <text evidence="2">The sequence shown here is derived from an EMBL/GenBank/DDBJ whole genome shotgun (WGS) entry which is preliminary data.</text>
</comment>
<evidence type="ECO:0000313" key="3">
    <source>
        <dbReference type="Proteomes" id="UP000282184"/>
    </source>
</evidence>
<evidence type="ECO:0000256" key="1">
    <source>
        <dbReference type="SAM" id="SignalP"/>
    </source>
</evidence>
<dbReference type="RefSeq" id="WP_126691973.1">
    <property type="nucleotide sequence ID" value="NZ_RXOF01000002.1"/>
</dbReference>
<sequence>MNIVLRCWLAAILLLGSTSWALGQASGLVEYAQGKKTTYVGDGTGKCLGLKFTLRYPAAWNATDGNRPHIVQKFMNGNGTMALVIIKDLRGVATKADMDQVLSSSSDLSDFTPGTFLSAQRNLTIDGEKAYAIEYSQRQTSATGMTIYQHGIQYMLFYDHYMITIMCATGGEESNQAEFDAQFERNRPFFGLIASSLVLTSKWNNY</sequence>
<accession>A0A431U6P6</accession>
<dbReference type="OrthoDB" id="1333853at2"/>
<evidence type="ECO:0008006" key="4">
    <source>
        <dbReference type="Google" id="ProtNLM"/>
    </source>
</evidence>
<gene>
    <name evidence="2" type="ORF">EJV47_04650</name>
</gene>
<dbReference type="Proteomes" id="UP000282184">
    <property type="component" value="Unassembled WGS sequence"/>
</dbReference>
<name>A0A431U6P6_9BACT</name>
<reference evidence="2 3" key="1">
    <citation type="submission" date="2018-12" db="EMBL/GenBank/DDBJ databases">
        <title>Hymenobacter gummosus sp. nov., isolated from a spring.</title>
        <authorList>
            <person name="Nie L."/>
        </authorList>
    </citation>
    <scope>NUCLEOTIDE SEQUENCE [LARGE SCALE GENOMIC DNA]</scope>
    <source>
        <strain evidence="2 3">KCTC 52166</strain>
    </source>
</reference>
<feature type="chain" id="PRO_5019065909" description="PsbP C-terminal domain-containing protein" evidence="1">
    <location>
        <begin position="22"/>
        <end position="206"/>
    </location>
</feature>
<proteinExistence type="predicted"/>
<feature type="signal peptide" evidence="1">
    <location>
        <begin position="1"/>
        <end position="21"/>
    </location>
</feature>
<keyword evidence="1" id="KW-0732">Signal</keyword>
<organism evidence="2 3">
    <name type="scientific">Hymenobacter gummosus</name>
    <dbReference type="NCBI Taxonomy" id="1776032"/>
    <lineage>
        <taxon>Bacteria</taxon>
        <taxon>Pseudomonadati</taxon>
        <taxon>Bacteroidota</taxon>
        <taxon>Cytophagia</taxon>
        <taxon>Cytophagales</taxon>
        <taxon>Hymenobacteraceae</taxon>
        <taxon>Hymenobacter</taxon>
    </lineage>
</organism>
<dbReference type="AlphaFoldDB" id="A0A431U6P6"/>
<protein>
    <recommendedName>
        <fullName evidence="4">PsbP C-terminal domain-containing protein</fullName>
    </recommendedName>
</protein>
<keyword evidence="3" id="KW-1185">Reference proteome</keyword>
<dbReference type="EMBL" id="RXOF01000002">
    <property type="protein sequence ID" value="RTQ52316.1"/>
    <property type="molecule type" value="Genomic_DNA"/>
</dbReference>
<evidence type="ECO:0000313" key="2">
    <source>
        <dbReference type="EMBL" id="RTQ52316.1"/>
    </source>
</evidence>